<feature type="region of interest" description="Disordered" evidence="1">
    <location>
        <begin position="480"/>
        <end position="520"/>
    </location>
</feature>
<evidence type="ECO:0000256" key="1">
    <source>
        <dbReference type="SAM" id="MobiDB-lite"/>
    </source>
</evidence>
<feature type="compositionally biased region" description="Low complexity" evidence="1">
    <location>
        <begin position="275"/>
        <end position="287"/>
    </location>
</feature>
<proteinExistence type="predicted"/>
<feature type="compositionally biased region" description="Basic residues" evidence="1">
    <location>
        <begin position="581"/>
        <end position="590"/>
    </location>
</feature>
<dbReference type="Pfam" id="PF12751">
    <property type="entry name" value="Vac7"/>
    <property type="match status" value="2"/>
</dbReference>
<dbReference type="InterPro" id="IPR024260">
    <property type="entry name" value="Vac7"/>
</dbReference>
<feature type="compositionally biased region" description="Basic and acidic residues" evidence="1">
    <location>
        <begin position="794"/>
        <end position="803"/>
    </location>
</feature>
<feature type="compositionally biased region" description="Low complexity" evidence="1">
    <location>
        <begin position="47"/>
        <end position="60"/>
    </location>
</feature>
<feature type="compositionally biased region" description="Polar residues" evidence="1">
    <location>
        <begin position="357"/>
        <end position="366"/>
    </location>
</feature>
<dbReference type="GO" id="GO:0000329">
    <property type="term" value="C:fungal-type vacuole membrane"/>
    <property type="evidence" value="ECO:0007669"/>
    <property type="project" value="TreeGrafter"/>
</dbReference>
<feature type="compositionally biased region" description="Polar residues" evidence="1">
    <location>
        <begin position="20"/>
        <end position="46"/>
    </location>
</feature>
<name>A0A9Q0AWC3_9PEZI</name>
<dbReference type="GO" id="GO:1903778">
    <property type="term" value="P:protein localization to vacuolar membrane"/>
    <property type="evidence" value="ECO:0007669"/>
    <property type="project" value="TreeGrafter"/>
</dbReference>
<feature type="region of interest" description="Disordered" evidence="1">
    <location>
        <begin position="558"/>
        <end position="641"/>
    </location>
</feature>
<keyword evidence="2" id="KW-0472">Membrane</keyword>
<dbReference type="EMBL" id="JAFIMR010000001">
    <property type="protein sequence ID" value="KAI1881687.1"/>
    <property type="molecule type" value="Genomic_DNA"/>
</dbReference>
<feature type="compositionally biased region" description="Polar residues" evidence="1">
    <location>
        <begin position="86"/>
        <end position="108"/>
    </location>
</feature>
<dbReference type="PANTHER" id="PTHR28258:SF1">
    <property type="entry name" value="VACUOLAR SEGREGATION PROTEIN 7"/>
    <property type="match status" value="1"/>
</dbReference>
<gene>
    <name evidence="3" type="ORF">JX265_000513</name>
</gene>
<feature type="compositionally biased region" description="Acidic residues" evidence="1">
    <location>
        <begin position="804"/>
        <end position="819"/>
    </location>
</feature>
<evidence type="ECO:0000313" key="4">
    <source>
        <dbReference type="Proteomes" id="UP000829685"/>
    </source>
</evidence>
<organism evidence="3 4">
    <name type="scientific">Neoarthrinium moseri</name>
    <dbReference type="NCBI Taxonomy" id="1658444"/>
    <lineage>
        <taxon>Eukaryota</taxon>
        <taxon>Fungi</taxon>
        <taxon>Dikarya</taxon>
        <taxon>Ascomycota</taxon>
        <taxon>Pezizomycotina</taxon>
        <taxon>Sordariomycetes</taxon>
        <taxon>Xylariomycetidae</taxon>
        <taxon>Amphisphaeriales</taxon>
        <taxon>Apiosporaceae</taxon>
        <taxon>Neoarthrinium</taxon>
    </lineage>
</organism>
<protein>
    <recommendedName>
        <fullName evidence="5">Phospholipid metabolism enzyme regulator</fullName>
    </recommendedName>
</protein>
<keyword evidence="2" id="KW-1133">Transmembrane helix</keyword>
<dbReference type="GO" id="GO:0000011">
    <property type="term" value="P:vacuole inheritance"/>
    <property type="evidence" value="ECO:0007669"/>
    <property type="project" value="TreeGrafter"/>
</dbReference>
<dbReference type="PANTHER" id="PTHR28258">
    <property type="entry name" value="VACUOLAR SEGREGATION PROTEIN 7"/>
    <property type="match status" value="1"/>
</dbReference>
<feature type="compositionally biased region" description="Pro residues" evidence="1">
    <location>
        <begin position="155"/>
        <end position="169"/>
    </location>
</feature>
<evidence type="ECO:0008006" key="5">
    <source>
        <dbReference type="Google" id="ProtNLM"/>
    </source>
</evidence>
<feature type="region of interest" description="Disordered" evidence="1">
    <location>
        <begin position="655"/>
        <end position="685"/>
    </location>
</feature>
<feature type="transmembrane region" description="Helical" evidence="2">
    <location>
        <begin position="711"/>
        <end position="734"/>
    </location>
</feature>
<keyword evidence="2" id="KW-0812">Transmembrane</keyword>
<dbReference type="Proteomes" id="UP000829685">
    <property type="component" value="Unassembled WGS sequence"/>
</dbReference>
<reference evidence="3" key="1">
    <citation type="submission" date="2021-03" db="EMBL/GenBank/DDBJ databases">
        <title>Revisited historic fungal species revealed as producer of novel bioactive compounds through whole genome sequencing and comparative genomics.</title>
        <authorList>
            <person name="Vignolle G.A."/>
            <person name="Hochenegger N."/>
            <person name="Mach R.L."/>
            <person name="Mach-Aigner A.R."/>
            <person name="Javad Rahimi M."/>
            <person name="Salim K.A."/>
            <person name="Chan C.M."/>
            <person name="Lim L.B.L."/>
            <person name="Cai F."/>
            <person name="Druzhinina I.S."/>
            <person name="U'Ren J.M."/>
            <person name="Derntl C."/>
        </authorList>
    </citation>
    <scope>NUCLEOTIDE SEQUENCE</scope>
    <source>
        <strain evidence="3">TUCIM 5799</strain>
    </source>
</reference>
<evidence type="ECO:0000313" key="3">
    <source>
        <dbReference type="EMBL" id="KAI1881687.1"/>
    </source>
</evidence>
<feature type="compositionally biased region" description="Polar residues" evidence="1">
    <location>
        <begin position="384"/>
        <end position="393"/>
    </location>
</feature>
<accession>A0A9Q0AWC3</accession>
<dbReference type="GO" id="GO:0010513">
    <property type="term" value="P:positive regulation of phosphatidylinositol biosynthetic process"/>
    <property type="evidence" value="ECO:0007669"/>
    <property type="project" value="TreeGrafter"/>
</dbReference>
<feature type="compositionally biased region" description="Low complexity" evidence="1">
    <location>
        <begin position="408"/>
        <end position="418"/>
    </location>
</feature>
<sequence>MERAEAETLPRHGSAGLEASISSLNSVDQETSATSSANVDTQPSRWTSTATSLTASPLVSRENSPTRSYPKSGRTSRSSTTRSRKNSFQEPSPSRTRVHPQVSTPRQQLSAATTPTLPPPPTSEPVLRAPQPQKPTLATEASKDAPRWPVSPRLKSPPPALNRPSAPPPRKNDQEPPMINVLRATPSPHPPPSESPLLVPSDTEGDETLSTGMRTPGRGPSAGSSTSQLETVQEVSQPNTPGPNLDLASEKLAQSGAAGGQPSKSDGAVNKILKSENNSESGSDSGSIKTRTRRSSAAGPPPTLQNRQSSSALRYGGKGHTSGDASKHITVEEEEVNSVPRAALGLNPAAQGGAGNSLKTKPSSETIRPRKEKKKTARKAVPATSGTGENSTLLAARPTSRLRHSRSIRSISSSTSCRSPRKLQSGQGSYVEEFMIPRAPSKLSRTPSITAHVTNLLTGGPRVASSKADIFEAKVASAVEENNSSDSDETFVYDSNPPDANDRPRRYHSRTPSATSMVSQVDRNGLRSIHSVLDSGPVNPAIKKNMKFVNPYNSNGAESLAGDDDGKGSGGRSNAGSGRGTARHHHHAGRWGRNNSNNHLSLFDNESPFPAAARSKLPGNTSRQSSNPPSPRFPPARGGLHNSKRQMAMAGYDMDDTTTTTGADDERTPLLHMNGNRSTRSNRSRRNMLRGGRIDVESHDYRSRPSFLNRFASCLVLTIMLLLVIMGAVGFMFATSQPLTDIKLVKIGSVLASEQELMMDITVKAHNPNIVVVSIDSADLEVFAKSPHAGTDSEWWRHPHDGELDILDDPPDDQPDDSPDDGKSPNMRLGNILELDSPLSFEGSFFQTGNSMSSGELRLVRPGNQTDGGTERWERILNDEFTLILKGVLKYTLPLSQKIRSVTISGKTTVKPNSANDPVLKPNGTNFEIGIS</sequence>
<keyword evidence="4" id="KW-1185">Reference proteome</keyword>
<feature type="compositionally biased region" description="Basic and acidic residues" evidence="1">
    <location>
        <begin position="1"/>
        <end position="10"/>
    </location>
</feature>
<comment type="caution">
    <text evidence="3">The sequence shown here is derived from an EMBL/GenBank/DDBJ whole genome shotgun (WGS) entry which is preliminary data.</text>
</comment>
<evidence type="ECO:0000256" key="2">
    <source>
        <dbReference type="SAM" id="Phobius"/>
    </source>
</evidence>
<feature type="compositionally biased region" description="Polar residues" evidence="1">
    <location>
        <begin position="618"/>
        <end position="627"/>
    </location>
</feature>
<feature type="compositionally biased region" description="Gly residues" evidence="1">
    <location>
        <begin position="568"/>
        <end position="579"/>
    </location>
</feature>
<dbReference type="AlphaFoldDB" id="A0A9Q0AWC3"/>
<feature type="region of interest" description="Disordered" evidence="1">
    <location>
        <begin position="793"/>
        <end position="829"/>
    </location>
</feature>
<feature type="compositionally biased region" description="Polar residues" evidence="1">
    <location>
        <begin position="222"/>
        <end position="239"/>
    </location>
</feature>
<feature type="region of interest" description="Disordered" evidence="1">
    <location>
        <begin position="1"/>
        <end position="428"/>
    </location>
</feature>
<dbReference type="GO" id="GO:0070772">
    <property type="term" value="C:PAS complex"/>
    <property type="evidence" value="ECO:0007669"/>
    <property type="project" value="TreeGrafter"/>
</dbReference>
<feature type="compositionally biased region" description="Polar residues" evidence="1">
    <location>
        <begin position="510"/>
        <end position="520"/>
    </location>
</feature>